<feature type="region of interest" description="Disordered" evidence="5">
    <location>
        <begin position="77"/>
        <end position="113"/>
    </location>
</feature>
<dbReference type="Proteomes" id="UP000243515">
    <property type="component" value="Unassembled WGS sequence"/>
</dbReference>
<feature type="region of interest" description="Disordered" evidence="5">
    <location>
        <begin position="595"/>
        <end position="637"/>
    </location>
</feature>
<feature type="compositionally biased region" description="Polar residues" evidence="5">
    <location>
        <begin position="982"/>
        <end position="994"/>
    </location>
</feature>
<reference evidence="8 9" key="1">
    <citation type="journal article" date="2015" name="Environ. Microbiol.">
        <title>Metagenome sequence of Elaphomyces granulatus from sporocarp tissue reveals Ascomycota ectomycorrhizal fingerprints of genome expansion and a Proteobacteria-rich microbiome.</title>
        <authorList>
            <person name="Quandt C.A."/>
            <person name="Kohler A."/>
            <person name="Hesse C.N."/>
            <person name="Sharpton T.J."/>
            <person name="Martin F."/>
            <person name="Spatafora J.W."/>
        </authorList>
    </citation>
    <scope>NUCLEOTIDE SEQUENCE [LARGE SCALE GENOMIC DNA]</scope>
    <source>
        <strain evidence="8 9">OSC145934</strain>
    </source>
</reference>
<evidence type="ECO:0008006" key="10">
    <source>
        <dbReference type="Google" id="ProtNLM"/>
    </source>
</evidence>
<name>A0A232M502_9EURO</name>
<sequence>MTREENTRHSNVTATSQVSNGDSVLSDFDPEQEAIVSTKQLDGYHGVLNRQNVAKEHISTRREPDYIINTSAIERAFPEFSEAPSSEEDNGDDDDTISMEIGRGGQKAQNRLDDSRNSVLSFANSVRSSSPAIKLDYPALQVPSKSAVRSVSKRVAASDSLRKDAQVRRASMMQKENLDPQTTAVKNPVSRGPHREQHRTLSEIHAKVRETYDGSYISDERPSNVAVNTRTTRFGQAGDISAQVAQAVDKASRDVQSRDVRLEKHTAQLRSTQVNTTYNSSNFADTITHQSFLLPDLPNLSELVSGIYEDGTPVFSRQHKSRTTRFVSPSGKAVDASLTHDHLPLHSVPIPDDEKALFVSLKLLQDKVADLELAKSEAERKLEDIRQENVTLKADKSRRQKEQYRQLRSIEDREGEERRDSRRLARFEEANFALQNRLDIADRKIQVHETAIRSLTQERDSAVLQLGIAYLNSQDLKREYETLKTENAELRAQLEKLNGFTQDLPEEPESRQVTRQTQSDVDAMVDSESETNRQHYTQRSLASSRRQGEISTKKTQDKRLQTEFQSNSHTRISNQIDKEMSRIEKQQDETLFSFDIYPGRSSMSRSVKSSGNARSEANMDKKQPNTSKQRTKRVIVGDNDESENVDMDDVVTEDGANETGKDQDLTLLSFIDGHEIAQLRKTLEAERVARKQRESLLAKEAIVVDESNGPRRQPELVQVLPRKSSLKGTKVRPGTAAGETTTGSRANPDLGKDGGAVSERRRCHSDHSVRSRRRSTEEMTSAFILPDITLRYVDSEMRPPVRLSESAQKVLESVAQHDGGNCTVCHRLVSASNDRCHGTGSGRDTITIPKPRPVSSRMPESSLYNEEPTLRPSQPPALALATVLKGLEDELSHLKMQLVPYQNAYNQHDASLSKRQRKSLYQKIEMLLKDIDTKADQIYALYDVLEGQKQDGHEMTEQEVEVTLQSIGVSVYDGRAFDITGATDQSSKNNPVTTDDSEDEEDELPWEGFESTVEMTRRSLGGRKMHS</sequence>
<evidence type="ECO:0000256" key="3">
    <source>
        <dbReference type="ARBA" id="ARBA00023212"/>
    </source>
</evidence>
<gene>
    <name evidence="8" type="ORF">Egran_00734</name>
</gene>
<evidence type="ECO:0000256" key="2">
    <source>
        <dbReference type="ARBA" id="ARBA00022490"/>
    </source>
</evidence>
<dbReference type="InterPro" id="IPR025925">
    <property type="entry name" value="PPC89_CLD"/>
</dbReference>
<dbReference type="Pfam" id="PF14197">
    <property type="entry name" value="Cep57_CLD_2"/>
    <property type="match status" value="1"/>
</dbReference>
<feature type="compositionally biased region" description="Basic and acidic residues" evidence="5">
    <location>
        <begin position="765"/>
        <end position="777"/>
    </location>
</feature>
<evidence type="ECO:0000313" key="8">
    <source>
        <dbReference type="EMBL" id="OXV11505.1"/>
    </source>
</evidence>
<evidence type="ECO:0000256" key="4">
    <source>
        <dbReference type="SAM" id="Coils"/>
    </source>
</evidence>
<feature type="region of interest" description="Disordered" evidence="5">
    <location>
        <begin position="176"/>
        <end position="199"/>
    </location>
</feature>
<dbReference type="InterPro" id="IPR024957">
    <property type="entry name" value="Cep57_MT-bd_dom"/>
</dbReference>
<evidence type="ECO:0000313" key="9">
    <source>
        <dbReference type="Proteomes" id="UP000243515"/>
    </source>
</evidence>
<dbReference type="InterPro" id="IPR051756">
    <property type="entry name" value="Centrosomal_MT-associated"/>
</dbReference>
<evidence type="ECO:0000259" key="7">
    <source>
        <dbReference type="Pfam" id="PF14197"/>
    </source>
</evidence>
<feature type="compositionally biased region" description="Polar residues" evidence="5">
    <location>
        <begin position="9"/>
        <end position="23"/>
    </location>
</feature>
<feature type="compositionally biased region" description="Polar residues" evidence="5">
    <location>
        <begin position="511"/>
        <end position="520"/>
    </location>
</feature>
<feature type="compositionally biased region" description="Acidic residues" evidence="5">
    <location>
        <begin position="995"/>
        <end position="1005"/>
    </location>
</feature>
<dbReference type="PANTHER" id="PTHR19336">
    <property type="entry name" value="UNCHARACTERIZED DUF1167"/>
    <property type="match status" value="1"/>
</dbReference>
<keyword evidence="2" id="KW-0963">Cytoplasm</keyword>
<dbReference type="GO" id="GO:0008017">
    <property type="term" value="F:microtubule binding"/>
    <property type="evidence" value="ECO:0007669"/>
    <property type="project" value="InterPro"/>
</dbReference>
<evidence type="ECO:0000259" key="6">
    <source>
        <dbReference type="Pfam" id="PF06657"/>
    </source>
</evidence>
<comment type="subcellular location">
    <subcellularLocation>
        <location evidence="1">Cytoplasm</location>
        <location evidence="1">Cytoskeleton</location>
        <location evidence="1">Microtubule organizing center</location>
    </subcellularLocation>
</comment>
<dbReference type="PANTHER" id="PTHR19336:SF9">
    <property type="entry name" value="SPINDLE POLE BODY PROTEIN PPC89"/>
    <property type="match status" value="1"/>
</dbReference>
<feature type="region of interest" description="Disordered" evidence="5">
    <location>
        <begin position="1"/>
        <end position="31"/>
    </location>
</feature>
<feature type="region of interest" description="Disordered" evidence="5">
    <location>
        <begin position="850"/>
        <end position="872"/>
    </location>
</feature>
<feature type="domain" description="PPC89 centrosome localisation" evidence="7">
    <location>
        <begin position="428"/>
        <end position="493"/>
    </location>
</feature>
<dbReference type="Gene3D" id="1.20.58.90">
    <property type="match status" value="1"/>
</dbReference>
<evidence type="ECO:0000256" key="5">
    <source>
        <dbReference type="SAM" id="MobiDB-lite"/>
    </source>
</evidence>
<feature type="region of interest" description="Disordered" evidence="5">
    <location>
        <begin position="500"/>
        <end position="574"/>
    </location>
</feature>
<organism evidence="8 9">
    <name type="scientific">Elaphomyces granulatus</name>
    <dbReference type="NCBI Taxonomy" id="519963"/>
    <lineage>
        <taxon>Eukaryota</taxon>
        <taxon>Fungi</taxon>
        <taxon>Dikarya</taxon>
        <taxon>Ascomycota</taxon>
        <taxon>Pezizomycotina</taxon>
        <taxon>Eurotiomycetes</taxon>
        <taxon>Eurotiomycetidae</taxon>
        <taxon>Eurotiales</taxon>
        <taxon>Elaphomycetaceae</taxon>
        <taxon>Elaphomyces</taxon>
    </lineage>
</organism>
<dbReference type="AlphaFoldDB" id="A0A232M502"/>
<feature type="region of interest" description="Disordered" evidence="5">
    <location>
        <begin position="709"/>
        <end position="778"/>
    </location>
</feature>
<feature type="coiled-coil region" evidence="4">
    <location>
        <begin position="361"/>
        <end position="500"/>
    </location>
</feature>
<keyword evidence="9" id="KW-1185">Reference proteome</keyword>
<comment type="caution">
    <text evidence="8">The sequence shown here is derived from an EMBL/GenBank/DDBJ whole genome shotgun (WGS) entry which is preliminary data.</text>
</comment>
<evidence type="ECO:0000256" key="1">
    <source>
        <dbReference type="ARBA" id="ARBA00004267"/>
    </source>
</evidence>
<dbReference type="GO" id="GO:0005815">
    <property type="term" value="C:microtubule organizing center"/>
    <property type="evidence" value="ECO:0007669"/>
    <property type="project" value="UniProtKB-SubCell"/>
</dbReference>
<accession>A0A232M502</accession>
<feature type="compositionally biased region" description="Low complexity" evidence="5">
    <location>
        <begin position="601"/>
        <end position="610"/>
    </location>
</feature>
<keyword evidence="4" id="KW-0175">Coiled coil</keyword>
<protein>
    <recommendedName>
        <fullName evidence="10">Cep57 centrosome microtubule-binding domain-containing protein</fullName>
    </recommendedName>
</protein>
<dbReference type="EMBL" id="NPHW01002445">
    <property type="protein sequence ID" value="OXV11505.1"/>
    <property type="molecule type" value="Genomic_DNA"/>
</dbReference>
<keyword evidence="3" id="KW-0206">Cytoskeleton</keyword>
<dbReference type="Pfam" id="PF06657">
    <property type="entry name" value="Cep57_MT_bd"/>
    <property type="match status" value="1"/>
</dbReference>
<dbReference type="OrthoDB" id="76453at2759"/>
<feature type="compositionally biased region" description="Basic and acidic residues" evidence="5">
    <location>
        <begin position="546"/>
        <end position="561"/>
    </location>
</feature>
<proteinExistence type="predicted"/>
<feature type="domain" description="Cep57 centrosome microtubule-binding" evidence="6">
    <location>
        <begin position="868"/>
        <end position="944"/>
    </location>
</feature>
<feature type="compositionally biased region" description="Polar residues" evidence="5">
    <location>
        <begin position="562"/>
        <end position="574"/>
    </location>
</feature>
<feature type="compositionally biased region" description="Acidic residues" evidence="5">
    <location>
        <begin position="85"/>
        <end position="97"/>
    </location>
</feature>
<feature type="region of interest" description="Disordered" evidence="5">
    <location>
        <begin position="980"/>
        <end position="1027"/>
    </location>
</feature>
<feature type="compositionally biased region" description="Polar residues" evidence="5">
    <location>
        <begin position="534"/>
        <end position="545"/>
    </location>
</feature>